<dbReference type="AlphaFoldDB" id="A0A852ZGM5"/>
<evidence type="ECO:0008006" key="3">
    <source>
        <dbReference type="Google" id="ProtNLM"/>
    </source>
</evidence>
<evidence type="ECO:0000313" key="1">
    <source>
        <dbReference type="EMBL" id="NYH90822.1"/>
    </source>
</evidence>
<gene>
    <name evidence="1" type="ORF">F4554_003460</name>
</gene>
<protein>
    <recommendedName>
        <fullName evidence="3">Baseplate assembly protein</fullName>
    </recommendedName>
</protein>
<name>A0A852ZGM5_9ACTN</name>
<dbReference type="RefSeq" id="WP_179788462.1">
    <property type="nucleotide sequence ID" value="NZ_BAAARR010000016.1"/>
</dbReference>
<sequence>MNSAEAGSAFVAAIDRDARRRVVLRTGPGGLDGIDFVEVLSNRYGTPGYVPGAPSQRTLLVHLLKRPVPAAWSGANVAVSGGVRLDPALNPVRVEWAYPVLALTGSDEDPPTEPLPGVRPTDRRLVAQAVPAEVRPRVLVVRTSSAGDFSTYLLRLLDDTGHKAPAGLDPALAEAPFTFKVDCPTDLDCASAPAATATPAGAPMLDYLARDYAALRSRLVDRLAGLLPGWRDRNPADVGVTLVELFAYLGDRLSYQQDAVATEAYLGTARRRTSARRHARLLDYRMHDGCAARVWLTFTTDSAVTLPAHTPVADTMPPPGGTDLPTGADVTDLGGVVMETCAPVPLDPDRNALPLYAWGDDDHCLPAGSTAAFVVAGRSGSLPPLARGDVLVLADLPSGTDGTDAPDGVRDGDPASRFAVRLVADPVPHVDAAVTPPLDVLELRWGVADALSRSLRVSEPGGAGEPVVRAVALANVALADQGASVGPEDLEPAQVPTGGRAAYEPRIRRTDITVADPLSPADGPTGAFTSAAATLAPRPDRALAAVSVDDGQRSWRPRPDLLAGNRLTADFVVETEADGVSRLRFGDGVVGRRPSAGARMQAWYRLGGGAVGNVAADRLTHLLAVPGPAGPVPAVPDGADVSVWNPLPATGGVDPQALPEVQLLAPQAFRTQLRAVTSADYADVAMADPLVQRAVARRRWTGSWYAQEVTLDPVAGAAADPDWTLELAATLEIRRMAGVDVELADPVMVPLEITIQGCVLPGHQRAQVTTALLEELSTRVLRDGRRGFWHPDNFSFGEPLYLSDLVAAAMRVPGLMWIDVTRFARAGAGTRGTAEALASGRIAVGAREVLRCDNDPSNPEAGSLEVVLKGGS</sequence>
<dbReference type="Proteomes" id="UP000579605">
    <property type="component" value="Unassembled WGS sequence"/>
</dbReference>
<accession>A0A852ZGM5</accession>
<proteinExistence type="predicted"/>
<evidence type="ECO:0000313" key="2">
    <source>
        <dbReference type="Proteomes" id="UP000579605"/>
    </source>
</evidence>
<organism evidence="1 2">
    <name type="scientific">Actinopolymorpha rutila</name>
    <dbReference type="NCBI Taxonomy" id="446787"/>
    <lineage>
        <taxon>Bacteria</taxon>
        <taxon>Bacillati</taxon>
        <taxon>Actinomycetota</taxon>
        <taxon>Actinomycetes</taxon>
        <taxon>Propionibacteriales</taxon>
        <taxon>Actinopolymorphaceae</taxon>
        <taxon>Actinopolymorpha</taxon>
    </lineage>
</organism>
<dbReference type="EMBL" id="JACBZH010000001">
    <property type="protein sequence ID" value="NYH90822.1"/>
    <property type="molecule type" value="Genomic_DNA"/>
</dbReference>
<reference evidence="1 2" key="1">
    <citation type="submission" date="2020-07" db="EMBL/GenBank/DDBJ databases">
        <title>Sequencing the genomes of 1000 actinobacteria strains.</title>
        <authorList>
            <person name="Klenk H.-P."/>
        </authorList>
    </citation>
    <scope>NUCLEOTIDE SEQUENCE [LARGE SCALE GENOMIC DNA]</scope>
    <source>
        <strain evidence="1 2">DSM 18448</strain>
    </source>
</reference>
<comment type="caution">
    <text evidence="1">The sequence shown here is derived from an EMBL/GenBank/DDBJ whole genome shotgun (WGS) entry which is preliminary data.</text>
</comment>
<keyword evidence="2" id="KW-1185">Reference proteome</keyword>